<name>A0A9N8D6P4_9STRA</name>
<organism evidence="1 2">
    <name type="scientific">Seminavis robusta</name>
    <dbReference type="NCBI Taxonomy" id="568900"/>
    <lineage>
        <taxon>Eukaryota</taxon>
        <taxon>Sar</taxon>
        <taxon>Stramenopiles</taxon>
        <taxon>Ochrophyta</taxon>
        <taxon>Bacillariophyta</taxon>
        <taxon>Bacillariophyceae</taxon>
        <taxon>Bacillariophycidae</taxon>
        <taxon>Naviculales</taxon>
        <taxon>Naviculaceae</taxon>
        <taxon>Seminavis</taxon>
    </lineage>
</organism>
<evidence type="ECO:0000313" key="2">
    <source>
        <dbReference type="Proteomes" id="UP001153069"/>
    </source>
</evidence>
<evidence type="ECO:0000313" key="1">
    <source>
        <dbReference type="EMBL" id="CAB9497109.1"/>
    </source>
</evidence>
<protein>
    <submittedName>
        <fullName evidence="1">Uncharacterized protein</fullName>
    </submittedName>
</protein>
<accession>A0A9N8D6P4</accession>
<sequence>MVVGTFSPIDETHLPDDTDSTKRRKLLETILRTNKVLQTIKFDLFDASGKPMQLIDSSDSAITTSVRSAVSRNTTLTSLSLHEGLPDAIQAQLDGNFFRSNSLVAVEDDYETRRTIVEMVVEADSYADRRPLANRVYQLLRQKPSVLLNCSRQLQD</sequence>
<reference evidence="1" key="1">
    <citation type="submission" date="2020-06" db="EMBL/GenBank/DDBJ databases">
        <authorList>
            <consortium name="Plant Systems Biology data submission"/>
        </authorList>
    </citation>
    <scope>NUCLEOTIDE SEQUENCE</scope>
    <source>
        <strain evidence="1">D6</strain>
    </source>
</reference>
<comment type="caution">
    <text evidence="1">The sequence shown here is derived from an EMBL/GenBank/DDBJ whole genome shotgun (WGS) entry which is preliminary data.</text>
</comment>
<gene>
    <name evidence="1" type="ORF">SEMRO_14_G010630.1</name>
</gene>
<dbReference type="Proteomes" id="UP001153069">
    <property type="component" value="Unassembled WGS sequence"/>
</dbReference>
<keyword evidence="2" id="KW-1185">Reference proteome</keyword>
<proteinExistence type="predicted"/>
<dbReference type="EMBL" id="CAICTM010000014">
    <property type="protein sequence ID" value="CAB9497109.1"/>
    <property type="molecule type" value="Genomic_DNA"/>
</dbReference>
<dbReference type="AlphaFoldDB" id="A0A9N8D6P4"/>